<gene>
    <name evidence="2" type="ORF">LTR84_010591</name>
</gene>
<keyword evidence="3" id="KW-1185">Reference proteome</keyword>
<proteinExistence type="predicted"/>
<dbReference type="EMBL" id="JAVRRD010000045">
    <property type="protein sequence ID" value="KAK5044699.1"/>
    <property type="molecule type" value="Genomic_DNA"/>
</dbReference>
<accession>A0AAV9MTH5</accession>
<evidence type="ECO:0000313" key="3">
    <source>
        <dbReference type="Proteomes" id="UP001358417"/>
    </source>
</evidence>
<evidence type="ECO:0000313" key="2">
    <source>
        <dbReference type="EMBL" id="KAK5044699.1"/>
    </source>
</evidence>
<evidence type="ECO:0000256" key="1">
    <source>
        <dbReference type="SAM" id="MobiDB-lite"/>
    </source>
</evidence>
<comment type="caution">
    <text evidence="2">The sequence shown here is derived from an EMBL/GenBank/DDBJ whole genome shotgun (WGS) entry which is preliminary data.</text>
</comment>
<name>A0AAV9MTH5_9EURO</name>
<feature type="compositionally biased region" description="Basic and acidic residues" evidence="1">
    <location>
        <begin position="65"/>
        <end position="77"/>
    </location>
</feature>
<sequence length="84" mass="8916">MWVEDDLPLNSADGVGRIGLEIAGNPDTNDEALYVAGGKAVGIDEVINNLQPQWPGNQSALDLARGQKESRTGKQVDAKSVVQN</sequence>
<dbReference type="Proteomes" id="UP001358417">
    <property type="component" value="Unassembled WGS sequence"/>
</dbReference>
<dbReference type="GeneID" id="89978748"/>
<dbReference type="AlphaFoldDB" id="A0AAV9MTH5"/>
<protein>
    <submittedName>
        <fullName evidence="2">Uncharacterized protein</fullName>
    </submittedName>
</protein>
<organism evidence="2 3">
    <name type="scientific">Exophiala bonariae</name>
    <dbReference type="NCBI Taxonomy" id="1690606"/>
    <lineage>
        <taxon>Eukaryota</taxon>
        <taxon>Fungi</taxon>
        <taxon>Dikarya</taxon>
        <taxon>Ascomycota</taxon>
        <taxon>Pezizomycotina</taxon>
        <taxon>Eurotiomycetes</taxon>
        <taxon>Chaetothyriomycetidae</taxon>
        <taxon>Chaetothyriales</taxon>
        <taxon>Herpotrichiellaceae</taxon>
        <taxon>Exophiala</taxon>
    </lineage>
</organism>
<feature type="region of interest" description="Disordered" evidence="1">
    <location>
        <begin position="61"/>
        <end position="84"/>
    </location>
</feature>
<reference evidence="2 3" key="1">
    <citation type="submission" date="2023-08" db="EMBL/GenBank/DDBJ databases">
        <title>Black Yeasts Isolated from many extreme environments.</title>
        <authorList>
            <person name="Coleine C."/>
            <person name="Stajich J.E."/>
            <person name="Selbmann L."/>
        </authorList>
    </citation>
    <scope>NUCLEOTIDE SEQUENCE [LARGE SCALE GENOMIC DNA]</scope>
    <source>
        <strain evidence="2 3">CCFEE 5792</strain>
    </source>
</reference>
<dbReference type="RefSeq" id="XP_064700353.1">
    <property type="nucleotide sequence ID" value="XM_064854127.1"/>
</dbReference>